<feature type="domain" description="Cyclic nucleotide-binding" evidence="1">
    <location>
        <begin position="350"/>
        <end position="437"/>
    </location>
</feature>
<dbReference type="Pfam" id="PF00027">
    <property type="entry name" value="cNMP_binding"/>
    <property type="match status" value="3"/>
</dbReference>
<dbReference type="EnsemblProtists" id="PYU1_T013287">
    <property type="protein sequence ID" value="PYU1_T013287"/>
    <property type="gene ID" value="PYU1_G013258"/>
</dbReference>
<evidence type="ECO:0000313" key="2">
    <source>
        <dbReference type="EnsemblProtists" id="PYU1_T013287"/>
    </source>
</evidence>
<dbReference type="CDD" id="cd00038">
    <property type="entry name" value="CAP_ED"/>
    <property type="match status" value="3"/>
</dbReference>
<dbReference type="InterPro" id="IPR014710">
    <property type="entry name" value="RmlC-like_jellyroll"/>
</dbReference>
<dbReference type="InterPro" id="IPR018490">
    <property type="entry name" value="cNMP-bd_dom_sf"/>
</dbReference>
<dbReference type="GO" id="GO:0004862">
    <property type="term" value="F:cAMP-dependent protein kinase inhibitor activity"/>
    <property type="evidence" value="ECO:0007669"/>
    <property type="project" value="TreeGrafter"/>
</dbReference>
<dbReference type="GO" id="GO:0030552">
    <property type="term" value="F:cAMP binding"/>
    <property type="evidence" value="ECO:0007669"/>
    <property type="project" value="TreeGrafter"/>
</dbReference>
<reference evidence="3" key="2">
    <citation type="submission" date="2010-04" db="EMBL/GenBank/DDBJ databases">
        <authorList>
            <person name="Buell R."/>
            <person name="Hamilton J."/>
            <person name="Hostetler J."/>
        </authorList>
    </citation>
    <scope>NUCLEOTIDE SEQUENCE [LARGE SCALE GENOMIC DNA]</scope>
    <source>
        <strain evidence="3">DAOM:BR144</strain>
    </source>
</reference>
<protein>
    <recommendedName>
        <fullName evidence="1">Cyclic nucleotide-binding domain-containing protein</fullName>
    </recommendedName>
</protein>
<dbReference type="HOGENOM" id="CLU_018310_6_0_1"/>
<accession>K3X7T8</accession>
<dbReference type="PANTHER" id="PTHR11635:SF152">
    <property type="entry name" value="CAMP-DEPENDENT PROTEIN KINASE TYPE I REGULATORY SUBUNIT-RELATED"/>
    <property type="match status" value="1"/>
</dbReference>
<dbReference type="PROSITE" id="PS50042">
    <property type="entry name" value="CNMP_BINDING_3"/>
    <property type="match status" value="3"/>
</dbReference>
<dbReference type="Proteomes" id="UP000019132">
    <property type="component" value="Unassembled WGS sequence"/>
</dbReference>
<dbReference type="eggNOG" id="KOG1113">
    <property type="taxonomic scope" value="Eukaryota"/>
</dbReference>
<sequence>MGCVNSVARYHADYDDTSNNNKNGCNSSLRISDNALHLTTPSVACVHEGVMAEMVRYRRPSIRNNEDLDAIRSEEIAVMIMLQAMNKNTVISLPEQECIVSALRENVLFSCMHTEQLFVLAKFMFIQVVEPGERVIKQGEVGDKFYVVRSGKFDVVNAVDDVINRLTPGATFGELGLLYNAKRSASVLADPSVRGSLYALRGKFFRYVAAQHSIKSIKSSLQALKKVRLLQNLTDEQLDLVSNSVHALQYRAGDVIVRKGEPGSVMYMIQSGTVACTDIGNGVGVVELSDGDYFGERALLASEPRAATVLAKTDIQVMALDQQTFTSLLGPLQEVLEHNRLWCILESVNVMKNAPKALKKKVFDLAHRVTFEANEVIINEGERGDTFYIIMEGEARVMQRAANASNDVPSGVEVARIGPGDNFGEMALLKRSPRTAS</sequence>
<dbReference type="GO" id="GO:0005829">
    <property type="term" value="C:cytosol"/>
    <property type="evidence" value="ECO:0007669"/>
    <property type="project" value="TreeGrafter"/>
</dbReference>
<dbReference type="EMBL" id="GL376627">
    <property type="status" value="NOT_ANNOTATED_CDS"/>
    <property type="molecule type" value="Genomic_DNA"/>
</dbReference>
<evidence type="ECO:0000259" key="1">
    <source>
        <dbReference type="PROSITE" id="PS50042"/>
    </source>
</evidence>
<dbReference type="InterPro" id="IPR018488">
    <property type="entry name" value="cNMP-bd_CS"/>
</dbReference>
<feature type="domain" description="Cyclic nucleotide-binding" evidence="1">
    <location>
        <begin position="108"/>
        <end position="208"/>
    </location>
</feature>
<reference evidence="3" key="1">
    <citation type="journal article" date="2010" name="Genome Biol.">
        <title>Genome sequence of the necrotrophic plant pathogen Pythium ultimum reveals original pathogenicity mechanisms and effector repertoire.</title>
        <authorList>
            <person name="Levesque C.A."/>
            <person name="Brouwer H."/>
            <person name="Cano L."/>
            <person name="Hamilton J.P."/>
            <person name="Holt C."/>
            <person name="Huitema E."/>
            <person name="Raffaele S."/>
            <person name="Robideau G.P."/>
            <person name="Thines M."/>
            <person name="Win J."/>
            <person name="Zerillo M.M."/>
            <person name="Beakes G.W."/>
            <person name="Boore J.L."/>
            <person name="Busam D."/>
            <person name="Dumas B."/>
            <person name="Ferriera S."/>
            <person name="Fuerstenberg S.I."/>
            <person name="Gachon C.M."/>
            <person name="Gaulin E."/>
            <person name="Govers F."/>
            <person name="Grenville-Briggs L."/>
            <person name="Horner N."/>
            <person name="Hostetler J."/>
            <person name="Jiang R.H."/>
            <person name="Johnson J."/>
            <person name="Krajaejun T."/>
            <person name="Lin H."/>
            <person name="Meijer H.J."/>
            <person name="Moore B."/>
            <person name="Morris P."/>
            <person name="Phuntmart V."/>
            <person name="Puiu D."/>
            <person name="Shetty J."/>
            <person name="Stajich J.E."/>
            <person name="Tripathy S."/>
            <person name="Wawra S."/>
            <person name="van West P."/>
            <person name="Whitty B.R."/>
            <person name="Coutinho P.M."/>
            <person name="Henrissat B."/>
            <person name="Martin F."/>
            <person name="Thomas P.D."/>
            <person name="Tyler B.M."/>
            <person name="De Vries R.P."/>
            <person name="Kamoun S."/>
            <person name="Yandell M."/>
            <person name="Tisserat N."/>
            <person name="Buell C.R."/>
        </authorList>
    </citation>
    <scope>NUCLEOTIDE SEQUENCE</scope>
    <source>
        <strain evidence="3">DAOM:BR144</strain>
    </source>
</reference>
<dbReference type="Gene3D" id="2.60.120.10">
    <property type="entry name" value="Jelly Rolls"/>
    <property type="match status" value="3"/>
</dbReference>
<proteinExistence type="predicted"/>
<dbReference type="PROSITE" id="PS00888">
    <property type="entry name" value="CNMP_BINDING_1"/>
    <property type="match status" value="3"/>
</dbReference>
<dbReference type="InParanoid" id="K3X7T8"/>
<feature type="domain" description="Cyclic nucleotide-binding" evidence="1">
    <location>
        <begin position="229"/>
        <end position="337"/>
    </location>
</feature>
<dbReference type="SMART" id="SM00100">
    <property type="entry name" value="cNMP"/>
    <property type="match status" value="3"/>
</dbReference>
<dbReference type="STRING" id="431595.K3X7T8"/>
<organism evidence="2 3">
    <name type="scientific">Globisporangium ultimum (strain ATCC 200006 / CBS 805.95 / DAOM BR144)</name>
    <name type="common">Pythium ultimum</name>
    <dbReference type="NCBI Taxonomy" id="431595"/>
    <lineage>
        <taxon>Eukaryota</taxon>
        <taxon>Sar</taxon>
        <taxon>Stramenopiles</taxon>
        <taxon>Oomycota</taxon>
        <taxon>Peronosporomycetes</taxon>
        <taxon>Pythiales</taxon>
        <taxon>Pythiaceae</taxon>
        <taxon>Globisporangium</taxon>
    </lineage>
</organism>
<dbReference type="PROSITE" id="PS00889">
    <property type="entry name" value="CNMP_BINDING_2"/>
    <property type="match status" value="1"/>
</dbReference>
<dbReference type="InterPro" id="IPR050503">
    <property type="entry name" value="cAMP-dep_PK_reg_su-like"/>
</dbReference>
<reference evidence="2" key="3">
    <citation type="submission" date="2015-02" db="UniProtKB">
        <authorList>
            <consortium name="EnsemblProtists"/>
        </authorList>
    </citation>
    <scope>IDENTIFICATION</scope>
    <source>
        <strain evidence="2">DAOM BR144</strain>
    </source>
</reference>
<keyword evidence="3" id="KW-1185">Reference proteome</keyword>
<evidence type="ECO:0000313" key="3">
    <source>
        <dbReference type="Proteomes" id="UP000019132"/>
    </source>
</evidence>
<dbReference type="VEuPathDB" id="FungiDB:PYU1_G013258"/>
<dbReference type="AlphaFoldDB" id="K3X7T8"/>
<name>K3X7T8_GLOUD</name>
<dbReference type="PANTHER" id="PTHR11635">
    <property type="entry name" value="CAMP-DEPENDENT PROTEIN KINASE REGULATORY CHAIN"/>
    <property type="match status" value="1"/>
</dbReference>
<dbReference type="SUPFAM" id="SSF51206">
    <property type="entry name" value="cAMP-binding domain-like"/>
    <property type="match status" value="3"/>
</dbReference>
<dbReference type="GO" id="GO:0034236">
    <property type="term" value="F:protein kinase A catalytic subunit binding"/>
    <property type="evidence" value="ECO:0007669"/>
    <property type="project" value="TreeGrafter"/>
</dbReference>
<dbReference type="GO" id="GO:0005952">
    <property type="term" value="C:cAMP-dependent protein kinase complex"/>
    <property type="evidence" value="ECO:0007669"/>
    <property type="project" value="InterPro"/>
</dbReference>
<dbReference type="PRINTS" id="PR00103">
    <property type="entry name" value="CAMPKINASE"/>
</dbReference>
<dbReference type="InterPro" id="IPR000595">
    <property type="entry name" value="cNMP-bd_dom"/>
</dbReference>